<evidence type="ECO:0008006" key="5">
    <source>
        <dbReference type="Google" id="ProtNLM"/>
    </source>
</evidence>
<dbReference type="VEuPathDB" id="FungiDB:GGTG_07221"/>
<dbReference type="HOGENOM" id="CLU_293210_0_0_1"/>
<dbReference type="AlphaFoldDB" id="J3P124"/>
<dbReference type="PANTHER" id="PTHR38700">
    <property type="entry name" value="YALI0E22418P"/>
    <property type="match status" value="1"/>
</dbReference>
<dbReference type="OrthoDB" id="43122at2759"/>
<dbReference type="Gene3D" id="2.30.29.30">
    <property type="entry name" value="Pleckstrin-homology domain (PH domain)/Phosphotyrosine-binding domain (PTB)"/>
    <property type="match status" value="1"/>
</dbReference>
<dbReference type="SUPFAM" id="SSF54236">
    <property type="entry name" value="Ubiquitin-like"/>
    <property type="match status" value="1"/>
</dbReference>
<dbReference type="STRING" id="644352.J3P124"/>
<reference evidence="3" key="4">
    <citation type="journal article" date="2015" name="G3 (Bethesda)">
        <title>Genome sequences of three phytopathogenic species of the Magnaporthaceae family of fungi.</title>
        <authorList>
            <person name="Okagaki L.H."/>
            <person name="Nunes C.C."/>
            <person name="Sailsbery J."/>
            <person name="Clay B."/>
            <person name="Brown D."/>
            <person name="John T."/>
            <person name="Oh Y."/>
            <person name="Young N."/>
            <person name="Fitzgerald M."/>
            <person name="Haas B.J."/>
            <person name="Zeng Q."/>
            <person name="Young S."/>
            <person name="Adiconis X."/>
            <person name="Fan L."/>
            <person name="Levin J.Z."/>
            <person name="Mitchell T.K."/>
            <person name="Okubara P.A."/>
            <person name="Farman M.L."/>
            <person name="Kohn L.M."/>
            <person name="Birren B."/>
            <person name="Ma L.-J."/>
            <person name="Dean R.A."/>
        </authorList>
    </citation>
    <scope>NUCLEOTIDE SEQUENCE</scope>
    <source>
        <strain evidence="3">R3-111a-1</strain>
    </source>
</reference>
<feature type="compositionally biased region" description="Low complexity" evidence="1">
    <location>
        <begin position="258"/>
        <end position="272"/>
    </location>
</feature>
<evidence type="ECO:0000313" key="3">
    <source>
        <dbReference type="EnsemblFungi" id="EJT77309"/>
    </source>
</evidence>
<dbReference type="eggNOG" id="ENOG502S2MX">
    <property type="taxonomic scope" value="Eukaryota"/>
</dbReference>
<dbReference type="InterPro" id="IPR029071">
    <property type="entry name" value="Ubiquitin-like_domsf"/>
</dbReference>
<keyword evidence="4" id="KW-1185">Reference proteome</keyword>
<gene>
    <name evidence="3" type="primary">20347679</name>
    <name evidence="2" type="ORF">GGTG_07221</name>
</gene>
<feature type="compositionally biased region" description="Basic and acidic residues" evidence="1">
    <location>
        <begin position="785"/>
        <end position="795"/>
    </location>
</feature>
<reference evidence="2" key="3">
    <citation type="submission" date="2010-09" db="EMBL/GenBank/DDBJ databases">
        <title>Annotation of Gaeumannomyces graminis var. tritici R3-111a-1.</title>
        <authorList>
            <consortium name="The Broad Institute Genome Sequencing Platform"/>
            <person name="Ma L.-J."/>
            <person name="Dead R."/>
            <person name="Young S.K."/>
            <person name="Zeng Q."/>
            <person name="Gargeya S."/>
            <person name="Fitzgerald M."/>
            <person name="Haas B."/>
            <person name="Abouelleil A."/>
            <person name="Alvarado L."/>
            <person name="Arachchi H.M."/>
            <person name="Berlin A."/>
            <person name="Brown A."/>
            <person name="Chapman S.B."/>
            <person name="Chen Z."/>
            <person name="Dunbar C."/>
            <person name="Freedman E."/>
            <person name="Gearin G."/>
            <person name="Gellesch M."/>
            <person name="Goldberg J."/>
            <person name="Griggs A."/>
            <person name="Gujja S."/>
            <person name="Heiman D."/>
            <person name="Howarth C."/>
            <person name="Larson L."/>
            <person name="Lui A."/>
            <person name="MacDonald P.J.P."/>
            <person name="Mehta T."/>
            <person name="Montmayeur A."/>
            <person name="Murphy C."/>
            <person name="Neiman D."/>
            <person name="Pearson M."/>
            <person name="Priest M."/>
            <person name="Roberts A."/>
            <person name="Saif S."/>
            <person name="Shea T."/>
            <person name="Shenoy N."/>
            <person name="Sisk P."/>
            <person name="Stolte C."/>
            <person name="Sykes S."/>
            <person name="Yandava C."/>
            <person name="Wortman J."/>
            <person name="Nusbaum C."/>
            <person name="Birren B."/>
        </authorList>
    </citation>
    <scope>NUCLEOTIDE SEQUENCE</scope>
    <source>
        <strain evidence="2">R3-111a-1</strain>
    </source>
</reference>
<dbReference type="Proteomes" id="UP000006039">
    <property type="component" value="Unassembled WGS sequence"/>
</dbReference>
<proteinExistence type="predicted"/>
<feature type="region of interest" description="Disordered" evidence="1">
    <location>
        <begin position="593"/>
        <end position="636"/>
    </location>
</feature>
<name>J3P124_GAET3</name>
<accession>J3P124</accession>
<dbReference type="EnsemblFungi" id="EJT77309">
    <property type="protein sequence ID" value="EJT77309"/>
    <property type="gene ID" value="GGTG_07221"/>
</dbReference>
<dbReference type="GeneID" id="20347679"/>
<feature type="compositionally biased region" description="Pro residues" evidence="1">
    <location>
        <begin position="81"/>
        <end position="95"/>
    </location>
</feature>
<organism evidence="2">
    <name type="scientific">Gaeumannomyces tritici (strain R3-111a-1)</name>
    <name type="common">Wheat and barley take-all root rot fungus</name>
    <name type="synonym">Gaeumannomyces graminis var. tritici</name>
    <dbReference type="NCBI Taxonomy" id="644352"/>
    <lineage>
        <taxon>Eukaryota</taxon>
        <taxon>Fungi</taxon>
        <taxon>Dikarya</taxon>
        <taxon>Ascomycota</taxon>
        <taxon>Pezizomycotina</taxon>
        <taxon>Sordariomycetes</taxon>
        <taxon>Sordariomycetidae</taxon>
        <taxon>Magnaporthales</taxon>
        <taxon>Magnaporthaceae</taxon>
        <taxon>Gaeumannomyces</taxon>
    </lineage>
</organism>
<dbReference type="InterPro" id="IPR011993">
    <property type="entry name" value="PH-like_dom_sf"/>
</dbReference>
<evidence type="ECO:0000313" key="4">
    <source>
        <dbReference type="Proteomes" id="UP000006039"/>
    </source>
</evidence>
<feature type="region of interest" description="Disordered" evidence="1">
    <location>
        <begin position="258"/>
        <end position="286"/>
    </location>
</feature>
<feature type="region of interest" description="Disordered" evidence="1">
    <location>
        <begin position="709"/>
        <end position="898"/>
    </location>
</feature>
<sequence>MSALTEPMPLPSPPATLSRYRSLRGKSVSESRKVVEAIVPGSPKAASEFGDSPKSSGSRFRRRAKTLTSGDSESASSTPTAAPPVPMLPPSPISPGPLVSPTATTPSRKAKGTLRAPPPLVLTDSNGAISHNGLNESGSEADIQGMNFPAVPVAMAITADTAVGPDSCCGTPVDDGRRRLQDRLGDDIAEMEESIRQARADAIINSHIYNDHSDAASLKSSAESFKFSNNGRRPSPLQLKPRSPVLEKFNFLGWGRKSSAASLSPSPSTATSFDFSRSGTMDPQPSPLAKSFLDKIGQPPPSPVPSTASNGGERCVQVRCRGVSMNVDVTLDTSTVDILFACSDGLPLPQSINTATAVVVESYTHLGLERRLRRYERVRDVLNSWDRDTQNHLFVDTSSDDLGQAAQQHKDLDISSVSSPACTPLQLQQPPQGFVLQLHHSQRPGKWNKRFITLLENGQMFASKKADVALAVSTPTSATGGSPWSPSAAGSPRGLPTVTAAAAAGAAAICHLSDFDIYTPTEAQCKKTLKAPKKFCYAIKSQQRTTVFAGSPAAENFVHFFCTEDADVARQFHTRVHAWRSWYLVHRRGVAGSAATSRRNSGNDDDMKPPPKLEDKRPGTSGSMSGAPQILAVKHKPKKSVSHIKFEGSRHKIRVSVDEAPYSIGEFQPLLDLNRFDKPIDEFGKDWIERQSALPPNAAETVAALVKSATGPGTPKTEGEFAEGGLLGASYDERKSRKGSAAGNEPSTPVEGPFTEGATLVNGGLSPNGEEAKDGEDKAETEEPAEPKSPPKPEPRSWFPSASEHSAKRRAQSISEAAARPSTSAGESSSRPDPPLPFPFGPGGPLAQQARPQHLHPGGPGSRGRPPPRSSVAIATPPLCGPATAREARRRRTTRGSLGLCRLASTEAAVELATRFSSKPPLAAEMTLHNESTPAPSP</sequence>
<evidence type="ECO:0000256" key="1">
    <source>
        <dbReference type="SAM" id="MobiDB-lite"/>
    </source>
</evidence>
<evidence type="ECO:0000313" key="2">
    <source>
        <dbReference type="EMBL" id="EJT77309.1"/>
    </source>
</evidence>
<protein>
    <recommendedName>
        <fullName evidence="5">PH domain-containing protein</fullName>
    </recommendedName>
</protein>
<feature type="region of interest" description="Disordered" evidence="1">
    <location>
        <begin position="1"/>
        <end position="125"/>
    </location>
</feature>
<feature type="compositionally biased region" description="Polar residues" evidence="1">
    <location>
        <begin position="821"/>
        <end position="831"/>
    </location>
</feature>
<dbReference type="PANTHER" id="PTHR38700:SF1">
    <property type="entry name" value="PH DOMAIN-CONTAINING PROTEIN"/>
    <property type="match status" value="1"/>
</dbReference>
<feature type="compositionally biased region" description="Basic and acidic residues" evidence="1">
    <location>
        <begin position="601"/>
        <end position="618"/>
    </location>
</feature>
<reference evidence="2" key="2">
    <citation type="submission" date="2010-07" db="EMBL/GenBank/DDBJ databases">
        <authorList>
            <consortium name="The Broad Institute Genome Sequencing Platform"/>
            <consortium name="Broad Institute Genome Sequencing Center for Infectious Disease"/>
            <person name="Ma L.-J."/>
            <person name="Dead R."/>
            <person name="Young S."/>
            <person name="Zeng Q."/>
            <person name="Koehrsen M."/>
            <person name="Alvarado L."/>
            <person name="Berlin A."/>
            <person name="Chapman S.B."/>
            <person name="Chen Z."/>
            <person name="Freedman E."/>
            <person name="Gellesch M."/>
            <person name="Goldberg J."/>
            <person name="Griggs A."/>
            <person name="Gujja S."/>
            <person name="Heilman E.R."/>
            <person name="Heiman D."/>
            <person name="Hepburn T."/>
            <person name="Howarth C."/>
            <person name="Jen D."/>
            <person name="Larson L."/>
            <person name="Mehta T."/>
            <person name="Neiman D."/>
            <person name="Pearson M."/>
            <person name="Roberts A."/>
            <person name="Saif S."/>
            <person name="Shea T."/>
            <person name="Shenoy N."/>
            <person name="Sisk P."/>
            <person name="Stolte C."/>
            <person name="Sykes S."/>
            <person name="Walk T."/>
            <person name="White J."/>
            <person name="Yandava C."/>
            <person name="Haas B."/>
            <person name="Nusbaum C."/>
            <person name="Birren B."/>
        </authorList>
    </citation>
    <scope>NUCLEOTIDE SEQUENCE</scope>
    <source>
        <strain evidence="2">R3-111a-1</strain>
    </source>
</reference>
<reference evidence="4" key="1">
    <citation type="submission" date="2010-07" db="EMBL/GenBank/DDBJ databases">
        <title>The genome sequence of Gaeumannomyces graminis var. tritici strain R3-111a-1.</title>
        <authorList>
            <consortium name="The Broad Institute Genome Sequencing Platform"/>
            <person name="Ma L.-J."/>
            <person name="Dead R."/>
            <person name="Young S."/>
            <person name="Zeng Q."/>
            <person name="Koehrsen M."/>
            <person name="Alvarado L."/>
            <person name="Berlin A."/>
            <person name="Chapman S.B."/>
            <person name="Chen Z."/>
            <person name="Freedman E."/>
            <person name="Gellesch M."/>
            <person name="Goldberg J."/>
            <person name="Griggs A."/>
            <person name="Gujja S."/>
            <person name="Heilman E.R."/>
            <person name="Heiman D."/>
            <person name="Hepburn T."/>
            <person name="Howarth C."/>
            <person name="Jen D."/>
            <person name="Larson L."/>
            <person name="Mehta T."/>
            <person name="Neiman D."/>
            <person name="Pearson M."/>
            <person name="Roberts A."/>
            <person name="Saif S."/>
            <person name="Shea T."/>
            <person name="Shenoy N."/>
            <person name="Sisk P."/>
            <person name="Stolte C."/>
            <person name="Sykes S."/>
            <person name="Walk T."/>
            <person name="White J."/>
            <person name="Yandava C."/>
            <person name="Haas B."/>
            <person name="Nusbaum C."/>
            <person name="Birren B."/>
        </authorList>
    </citation>
    <scope>NUCLEOTIDE SEQUENCE [LARGE SCALE GENOMIC DNA]</scope>
    <source>
        <strain evidence="4">R3-111a-1</strain>
    </source>
</reference>
<reference evidence="3" key="5">
    <citation type="submission" date="2018-04" db="UniProtKB">
        <authorList>
            <consortium name="EnsemblFungi"/>
        </authorList>
    </citation>
    <scope>IDENTIFICATION</scope>
    <source>
        <strain evidence="3">R3-111a-1</strain>
    </source>
</reference>
<feature type="compositionally biased region" description="Pro residues" evidence="1">
    <location>
        <begin position="832"/>
        <end position="842"/>
    </location>
</feature>
<dbReference type="Gene3D" id="3.10.20.90">
    <property type="entry name" value="Phosphatidylinositol 3-kinase Catalytic Subunit, Chain A, domain 1"/>
    <property type="match status" value="1"/>
</dbReference>
<dbReference type="EMBL" id="GL385397">
    <property type="protein sequence ID" value="EJT77309.1"/>
    <property type="molecule type" value="Genomic_DNA"/>
</dbReference>
<dbReference type="RefSeq" id="XP_009223309.1">
    <property type="nucleotide sequence ID" value="XM_009225045.1"/>
</dbReference>
<feature type="compositionally biased region" description="Polar residues" evidence="1">
    <location>
        <begin position="273"/>
        <end position="283"/>
    </location>
</feature>